<protein>
    <submittedName>
        <fullName evidence="2">Methylase involved in ubiquinone/menaquinone biosynthesis</fullName>
    </submittedName>
</protein>
<reference evidence="2 3" key="1">
    <citation type="journal article" date="2015" name="Nature">
        <title>rRNA introns, odd ribosomes, and small enigmatic genomes across a large radiation of phyla.</title>
        <authorList>
            <person name="Brown C.T."/>
            <person name="Hug L.A."/>
            <person name="Thomas B.C."/>
            <person name="Sharon I."/>
            <person name="Castelle C.J."/>
            <person name="Singh A."/>
            <person name="Wilkins M.J."/>
            <person name="Williams K.H."/>
            <person name="Banfield J.F."/>
        </authorList>
    </citation>
    <scope>NUCLEOTIDE SEQUENCE [LARGE SCALE GENOMIC DNA]</scope>
</reference>
<organism evidence="2 3">
    <name type="scientific">Candidatus Nomurabacteria bacterium GW2011_GWC2_42_20</name>
    <dbReference type="NCBI Taxonomy" id="1618756"/>
    <lineage>
        <taxon>Bacteria</taxon>
        <taxon>Candidatus Nomuraibacteriota</taxon>
    </lineage>
</organism>
<dbReference type="GO" id="GO:0008168">
    <property type="term" value="F:methyltransferase activity"/>
    <property type="evidence" value="ECO:0007669"/>
    <property type="project" value="UniProtKB-KW"/>
</dbReference>
<dbReference type="PANTHER" id="PTHR42912:SF93">
    <property type="entry name" value="N6-ADENOSINE-METHYLTRANSFERASE TMT1A"/>
    <property type="match status" value="1"/>
</dbReference>
<sequence>MDIPTFSNPEANIATLGVREGMFVADLGAGTGAYTIPLAEKVGDTGRVYAVEVQKDFLTNIKNAALSRGLKNVELLWGDIERIGGTKIKDEGVDAVVISNVLFQAEDKTGLLKEARRILRTGGKLLIIDWSDSFGNLGPTPEMVVTKDSTLKMCESEGFVLKDEIPAGEHHYGFLMLKS</sequence>
<feature type="domain" description="Methyltransferase" evidence="1">
    <location>
        <begin position="20"/>
        <end position="151"/>
    </location>
</feature>
<dbReference type="SUPFAM" id="SSF53335">
    <property type="entry name" value="S-adenosyl-L-methionine-dependent methyltransferases"/>
    <property type="match status" value="1"/>
</dbReference>
<dbReference type="Gene3D" id="3.40.50.150">
    <property type="entry name" value="Vaccinia Virus protein VP39"/>
    <property type="match status" value="1"/>
</dbReference>
<dbReference type="PANTHER" id="PTHR42912">
    <property type="entry name" value="METHYLTRANSFERASE"/>
    <property type="match status" value="1"/>
</dbReference>
<dbReference type="EMBL" id="LCDG01000001">
    <property type="protein sequence ID" value="KKS48388.1"/>
    <property type="molecule type" value="Genomic_DNA"/>
</dbReference>
<name>A0A0G1CFN0_9BACT</name>
<dbReference type="Pfam" id="PF13847">
    <property type="entry name" value="Methyltransf_31"/>
    <property type="match status" value="1"/>
</dbReference>
<proteinExistence type="predicted"/>
<dbReference type="CDD" id="cd02440">
    <property type="entry name" value="AdoMet_MTases"/>
    <property type="match status" value="1"/>
</dbReference>
<dbReference type="InterPro" id="IPR025714">
    <property type="entry name" value="Methyltranfer_dom"/>
</dbReference>
<dbReference type="STRING" id="1618756.UV12_C0001G0083"/>
<evidence type="ECO:0000313" key="3">
    <source>
        <dbReference type="Proteomes" id="UP000034704"/>
    </source>
</evidence>
<dbReference type="AlphaFoldDB" id="A0A0G1CFN0"/>
<dbReference type="Proteomes" id="UP000034704">
    <property type="component" value="Unassembled WGS sequence"/>
</dbReference>
<gene>
    <name evidence="2" type="ORF">UV12_C0001G0083</name>
</gene>
<keyword evidence="2" id="KW-0830">Ubiquinone</keyword>
<accession>A0A0G1CFN0</accession>
<keyword evidence="2" id="KW-0489">Methyltransferase</keyword>
<evidence type="ECO:0000313" key="2">
    <source>
        <dbReference type="EMBL" id="KKS48388.1"/>
    </source>
</evidence>
<keyword evidence="2" id="KW-0808">Transferase</keyword>
<dbReference type="GO" id="GO:0032259">
    <property type="term" value="P:methylation"/>
    <property type="evidence" value="ECO:0007669"/>
    <property type="project" value="UniProtKB-KW"/>
</dbReference>
<dbReference type="InterPro" id="IPR029063">
    <property type="entry name" value="SAM-dependent_MTases_sf"/>
</dbReference>
<dbReference type="InterPro" id="IPR050508">
    <property type="entry name" value="Methyltransf_Superfamily"/>
</dbReference>
<comment type="caution">
    <text evidence="2">The sequence shown here is derived from an EMBL/GenBank/DDBJ whole genome shotgun (WGS) entry which is preliminary data.</text>
</comment>
<evidence type="ECO:0000259" key="1">
    <source>
        <dbReference type="Pfam" id="PF13847"/>
    </source>
</evidence>